<feature type="transmembrane region" description="Helical" evidence="2">
    <location>
        <begin position="191"/>
        <end position="213"/>
    </location>
</feature>
<feature type="domain" description="EamA" evidence="3">
    <location>
        <begin position="22"/>
        <end position="153"/>
    </location>
</feature>
<organism evidence="4 5">
    <name type="scientific">Profundibacterium mesophilum KAUST100406-0324</name>
    <dbReference type="NCBI Taxonomy" id="1037889"/>
    <lineage>
        <taxon>Bacteria</taxon>
        <taxon>Pseudomonadati</taxon>
        <taxon>Pseudomonadota</taxon>
        <taxon>Alphaproteobacteria</taxon>
        <taxon>Rhodobacterales</taxon>
        <taxon>Roseobacteraceae</taxon>
        <taxon>Profundibacterium</taxon>
    </lineage>
</organism>
<feature type="transmembrane region" description="Helical" evidence="2">
    <location>
        <begin position="114"/>
        <end position="131"/>
    </location>
</feature>
<dbReference type="SUPFAM" id="SSF103481">
    <property type="entry name" value="Multidrug resistance efflux transporter EmrE"/>
    <property type="match status" value="2"/>
</dbReference>
<feature type="compositionally biased region" description="Gly residues" evidence="1">
    <location>
        <begin position="305"/>
        <end position="320"/>
    </location>
</feature>
<feature type="transmembrane region" description="Helical" evidence="2">
    <location>
        <begin position="52"/>
        <end position="70"/>
    </location>
</feature>
<dbReference type="PANTHER" id="PTHR22911">
    <property type="entry name" value="ACYL-MALONYL CONDENSING ENZYME-RELATED"/>
    <property type="match status" value="1"/>
</dbReference>
<dbReference type="GO" id="GO:0016020">
    <property type="term" value="C:membrane"/>
    <property type="evidence" value="ECO:0007669"/>
    <property type="project" value="InterPro"/>
</dbReference>
<accession>A0A921TC82</accession>
<dbReference type="OrthoDB" id="9812899at2"/>
<keyword evidence="5" id="KW-1185">Reference proteome</keyword>
<dbReference type="Gene3D" id="1.10.3730.20">
    <property type="match status" value="1"/>
</dbReference>
<protein>
    <submittedName>
        <fullName evidence="4">EamA-like transporter family domain containing protein</fullName>
    </submittedName>
</protein>
<feature type="transmembrane region" description="Helical" evidence="2">
    <location>
        <begin position="138"/>
        <end position="153"/>
    </location>
</feature>
<feature type="transmembrane region" description="Helical" evidence="2">
    <location>
        <begin position="21"/>
        <end position="40"/>
    </location>
</feature>
<reference evidence="4" key="1">
    <citation type="submission" date="2013-03" db="EMBL/GenBank/DDBJ databases">
        <title>Genome Sequence of the Profundibacterium mesophilum strain KAUST100406-0324T from Red Sea, a novel genus in the family Rhodobacteraceae.</title>
        <authorList>
            <person name="Essack M."/>
            <person name="Alam I."/>
            <person name="Lafi F."/>
            <person name="Alawi W."/>
            <person name="Kamanu F."/>
            <person name="Al-Suwailem A."/>
            <person name="Lee O.O."/>
            <person name="Xu Y."/>
            <person name="Bajic V."/>
            <person name="Qian P.-Y."/>
            <person name="Archer J."/>
        </authorList>
    </citation>
    <scope>NUCLEOTIDE SEQUENCE</scope>
    <source>
        <strain evidence="4">KAUST100406-0324</strain>
    </source>
</reference>
<keyword evidence="2" id="KW-0472">Membrane</keyword>
<name>A0A921TC82_9RHOB</name>
<evidence type="ECO:0000256" key="1">
    <source>
        <dbReference type="SAM" id="MobiDB-lite"/>
    </source>
</evidence>
<feature type="transmembrane region" description="Helical" evidence="2">
    <location>
        <begin position="275"/>
        <end position="292"/>
    </location>
</feature>
<dbReference type="InterPro" id="IPR000620">
    <property type="entry name" value="EamA_dom"/>
</dbReference>
<feature type="transmembrane region" description="Helical" evidence="2">
    <location>
        <begin position="219"/>
        <end position="242"/>
    </location>
</feature>
<evidence type="ECO:0000313" key="5">
    <source>
        <dbReference type="Proteomes" id="UP000698242"/>
    </source>
</evidence>
<dbReference type="InterPro" id="IPR037185">
    <property type="entry name" value="EmrE-like"/>
</dbReference>
<feature type="domain" description="EamA" evidence="3">
    <location>
        <begin position="163"/>
        <end position="286"/>
    </location>
</feature>
<dbReference type="Pfam" id="PF00892">
    <property type="entry name" value="EamA"/>
    <property type="match status" value="2"/>
</dbReference>
<comment type="caution">
    <text evidence="4">The sequence shown here is derived from an EMBL/GenBank/DDBJ whole genome shotgun (WGS) entry which is preliminary data.</text>
</comment>
<dbReference type="RefSeq" id="WP_159966392.1">
    <property type="nucleotide sequence ID" value="NZ_APKE01000035.1"/>
</dbReference>
<dbReference type="PANTHER" id="PTHR22911:SF103">
    <property type="entry name" value="BLR2811 PROTEIN"/>
    <property type="match status" value="1"/>
</dbReference>
<feature type="region of interest" description="Disordered" evidence="1">
    <location>
        <begin position="300"/>
        <end position="320"/>
    </location>
</feature>
<evidence type="ECO:0000259" key="3">
    <source>
        <dbReference type="Pfam" id="PF00892"/>
    </source>
</evidence>
<dbReference type="EMBL" id="APKE01000035">
    <property type="protein sequence ID" value="KAF0674806.1"/>
    <property type="molecule type" value="Genomic_DNA"/>
</dbReference>
<dbReference type="AlphaFoldDB" id="A0A921TC82"/>
<feature type="transmembrane region" description="Helical" evidence="2">
    <location>
        <begin position="90"/>
        <end position="108"/>
    </location>
</feature>
<evidence type="ECO:0000256" key="2">
    <source>
        <dbReference type="SAM" id="Phobius"/>
    </source>
</evidence>
<dbReference type="Proteomes" id="UP000698242">
    <property type="component" value="Unassembled WGS sequence"/>
</dbReference>
<feature type="transmembrane region" description="Helical" evidence="2">
    <location>
        <begin position="159"/>
        <end position="179"/>
    </location>
</feature>
<keyword evidence="2" id="KW-0812">Transmembrane</keyword>
<sequence>MNEAARERRSGYRRAPLSDQAKGILLMICAIALFTVLDALAKGIGQETNPVMALWARYAGQTVIVAVIVAPRLRRVLRTRYPKLQVLRSIFLLSATSCFFTGLTMIGLAEATAIMDLNPVIITLGAALILGERFGPRRAVGVVVSLIGALIVIRPGSEVFSYAALLPLAAALFYSGYALTTRFVGRDEDAWTSLLYSALLGAILFTALIPFFWEMPDLRTAGMMAVIGFCGAGSQLMLIRALMMAEASLIAPFAYVGLIFASLWGLLFFGEWPDLPTVIGMVVIAGAGLYVWHRETQLAGPSGSDTGGGAIRGREGNAGG</sequence>
<evidence type="ECO:0000313" key="4">
    <source>
        <dbReference type="EMBL" id="KAF0674806.1"/>
    </source>
</evidence>
<proteinExistence type="predicted"/>
<keyword evidence="2" id="KW-1133">Transmembrane helix</keyword>
<gene>
    <name evidence="4" type="ORF">PMES_02882</name>
</gene>
<feature type="transmembrane region" description="Helical" evidence="2">
    <location>
        <begin position="249"/>
        <end position="269"/>
    </location>
</feature>